<dbReference type="Pfam" id="PF02275">
    <property type="entry name" value="CBAH"/>
    <property type="match status" value="1"/>
</dbReference>
<organism evidence="4 5">
    <name type="scientific">Streptomyces pluripotens</name>
    <dbReference type="NCBI Taxonomy" id="1355015"/>
    <lineage>
        <taxon>Bacteria</taxon>
        <taxon>Bacillati</taxon>
        <taxon>Actinomycetota</taxon>
        <taxon>Actinomycetes</taxon>
        <taxon>Kitasatosporales</taxon>
        <taxon>Streptomycetaceae</taxon>
        <taxon>Streptomyces</taxon>
    </lineage>
</organism>
<evidence type="ECO:0000313" key="5">
    <source>
        <dbReference type="Proteomes" id="UP000031501"/>
    </source>
</evidence>
<dbReference type="Proteomes" id="UP000031501">
    <property type="component" value="Chromosome"/>
</dbReference>
<dbReference type="PANTHER" id="PTHR35527">
    <property type="entry name" value="CHOLOYLGLYCINE HYDROLASE"/>
    <property type="match status" value="1"/>
</dbReference>
<protein>
    <submittedName>
        <fullName evidence="4">Linear amide C-N hydrolase</fullName>
    </submittedName>
</protein>
<evidence type="ECO:0000259" key="3">
    <source>
        <dbReference type="Pfam" id="PF02275"/>
    </source>
</evidence>
<reference evidence="4 5" key="1">
    <citation type="submission" date="2017-07" db="EMBL/GenBank/DDBJ databases">
        <title>Genome sequence of Streptomyces pluripotens MUSC 137T.</title>
        <authorList>
            <person name="Ser H.-L."/>
            <person name="Lee L.-H."/>
        </authorList>
    </citation>
    <scope>NUCLEOTIDE SEQUENCE [LARGE SCALE GENOMIC DNA]</scope>
    <source>
        <strain evidence="4 5">MUSC 137</strain>
    </source>
</reference>
<dbReference type="KEGG" id="splu:LK06_001285"/>
<dbReference type="GO" id="GO:0016787">
    <property type="term" value="F:hydrolase activity"/>
    <property type="evidence" value="ECO:0007669"/>
    <property type="project" value="UniProtKB-KW"/>
</dbReference>
<dbReference type="AlphaFoldDB" id="A0A221NSV2"/>
<dbReference type="SUPFAM" id="SSF56235">
    <property type="entry name" value="N-terminal nucleophile aminohydrolases (Ntn hydrolases)"/>
    <property type="match status" value="1"/>
</dbReference>
<name>A0A221NSV2_9ACTN</name>
<dbReference type="EMBL" id="CP022433">
    <property type="protein sequence ID" value="ASN23059.1"/>
    <property type="molecule type" value="Genomic_DNA"/>
</dbReference>
<dbReference type="STRING" id="1355015.LK06_001285"/>
<dbReference type="OrthoDB" id="1265391at2"/>
<dbReference type="InterPro" id="IPR029055">
    <property type="entry name" value="Ntn_hydrolases_N"/>
</dbReference>
<keyword evidence="2 4" id="KW-0378">Hydrolase</keyword>
<dbReference type="PANTHER" id="PTHR35527:SF2">
    <property type="entry name" value="HYDROLASE"/>
    <property type="match status" value="1"/>
</dbReference>
<accession>A0A221NSV2</accession>
<proteinExistence type="inferred from homology"/>
<dbReference type="InterPro" id="IPR029132">
    <property type="entry name" value="CBAH/NAAA_C"/>
</dbReference>
<feature type="domain" description="Choloylglycine hydrolase/NAAA C-terminal" evidence="3">
    <location>
        <begin position="22"/>
        <end position="117"/>
    </location>
</feature>
<dbReference type="Gene3D" id="3.60.60.10">
    <property type="entry name" value="Penicillin V Acylase, Chain A"/>
    <property type="match status" value="1"/>
</dbReference>
<keyword evidence="5" id="KW-1185">Reference proteome</keyword>
<comment type="similarity">
    <text evidence="1">Belongs to the peptidase C59 family.</text>
</comment>
<gene>
    <name evidence="4" type="ORF">LK07_02375</name>
</gene>
<sequence>MTNSPVYDQQLALNVYWDLIGGNRMLPGTISGADRFVRLNYNLKSSPEYEDRRMTVASVFSQMRAIGVPLGLEDPDRPNVSTLWRAIADHDAKRYHFESTVEPSVMWVDPDKVDLASEAEAMAVDRARDGLAGEVSAEFRPREPFTFLA</sequence>
<evidence type="ECO:0000313" key="4">
    <source>
        <dbReference type="EMBL" id="ASN23059.1"/>
    </source>
</evidence>
<dbReference type="InterPro" id="IPR052193">
    <property type="entry name" value="Peptidase_C59"/>
</dbReference>
<evidence type="ECO:0000256" key="2">
    <source>
        <dbReference type="ARBA" id="ARBA00022801"/>
    </source>
</evidence>
<evidence type="ECO:0000256" key="1">
    <source>
        <dbReference type="ARBA" id="ARBA00006625"/>
    </source>
</evidence>